<dbReference type="EMBL" id="QJKJ01009102">
    <property type="protein sequence ID" value="RDX77711.1"/>
    <property type="molecule type" value="Genomic_DNA"/>
</dbReference>
<keyword evidence="2" id="KW-1185">Reference proteome</keyword>
<name>A0A371FHI0_MUCPR</name>
<reference evidence="1" key="1">
    <citation type="submission" date="2018-05" db="EMBL/GenBank/DDBJ databases">
        <title>Draft genome of Mucuna pruriens seed.</title>
        <authorList>
            <person name="Nnadi N.E."/>
            <person name="Vos R."/>
            <person name="Hasami M.H."/>
            <person name="Devisetty U.K."/>
            <person name="Aguiy J.C."/>
        </authorList>
    </citation>
    <scope>NUCLEOTIDE SEQUENCE [LARGE SCALE GENOMIC DNA]</scope>
    <source>
        <strain evidence="1">JCA_2017</strain>
    </source>
</reference>
<dbReference type="OrthoDB" id="2919534at2759"/>
<proteinExistence type="predicted"/>
<evidence type="ECO:0000313" key="1">
    <source>
        <dbReference type="EMBL" id="RDX77711.1"/>
    </source>
</evidence>
<sequence>MAHLVAMNRWSYPLNECSRNLYGFVGEQVPIKGIIELKTIFVGRRVGSVWAYSHLARRCYEDSLKVGSQPPLSVNPTVNVLDLNLDPRCNYEHKRPHPAKDLKEIQVGSFTVHRMKIGTTLSQEEEGCLTCFLRHNNNVFA</sequence>
<feature type="non-terminal residue" evidence="1">
    <location>
        <position position="1"/>
    </location>
</feature>
<comment type="caution">
    <text evidence="1">The sequence shown here is derived from an EMBL/GenBank/DDBJ whole genome shotgun (WGS) entry which is preliminary data.</text>
</comment>
<organism evidence="1 2">
    <name type="scientific">Mucuna pruriens</name>
    <name type="common">Velvet bean</name>
    <name type="synonym">Dolichos pruriens</name>
    <dbReference type="NCBI Taxonomy" id="157652"/>
    <lineage>
        <taxon>Eukaryota</taxon>
        <taxon>Viridiplantae</taxon>
        <taxon>Streptophyta</taxon>
        <taxon>Embryophyta</taxon>
        <taxon>Tracheophyta</taxon>
        <taxon>Spermatophyta</taxon>
        <taxon>Magnoliopsida</taxon>
        <taxon>eudicotyledons</taxon>
        <taxon>Gunneridae</taxon>
        <taxon>Pentapetalae</taxon>
        <taxon>rosids</taxon>
        <taxon>fabids</taxon>
        <taxon>Fabales</taxon>
        <taxon>Fabaceae</taxon>
        <taxon>Papilionoideae</taxon>
        <taxon>50 kb inversion clade</taxon>
        <taxon>NPAAA clade</taxon>
        <taxon>indigoferoid/millettioid clade</taxon>
        <taxon>Phaseoleae</taxon>
        <taxon>Mucuna</taxon>
    </lineage>
</organism>
<dbReference type="Proteomes" id="UP000257109">
    <property type="component" value="Unassembled WGS sequence"/>
</dbReference>
<evidence type="ECO:0000313" key="2">
    <source>
        <dbReference type="Proteomes" id="UP000257109"/>
    </source>
</evidence>
<dbReference type="AlphaFoldDB" id="A0A371FHI0"/>
<accession>A0A371FHI0</accession>
<gene>
    <name evidence="1" type="ORF">CR513_42127</name>
</gene>
<protein>
    <submittedName>
        <fullName evidence="1">Uncharacterized protein</fullName>
    </submittedName>
</protein>